<feature type="signal peptide" evidence="1">
    <location>
        <begin position="1"/>
        <end position="27"/>
    </location>
</feature>
<reference evidence="2 3" key="1">
    <citation type="submission" date="2024-04" db="EMBL/GenBank/DDBJ databases">
        <title>Okeanomitos corallinicola gen. &amp; sp. nov. (Nostocales, Cyanobacteria), a new toxic marine heterocyst-forming cyanobacterium from a coral reef.</title>
        <authorList>
            <person name="Li H."/>
            <person name="Li R."/>
            <person name="Kang J."/>
            <person name="Hii K.S."/>
            <person name="Mohamed H.F."/>
            <person name="Xu X."/>
            <person name="Luo Z."/>
        </authorList>
    </citation>
    <scope>NUCLEOTIDE SEQUENCE [LARGE SCALE GENOMIC DNA]</scope>
    <source>
        <strain evidence="2 3">TIOX110</strain>
    </source>
</reference>
<dbReference type="EMBL" id="CP150886">
    <property type="protein sequence ID" value="WZB88512.1"/>
    <property type="molecule type" value="Genomic_DNA"/>
</dbReference>
<evidence type="ECO:0000313" key="3">
    <source>
        <dbReference type="Proteomes" id="UP001483337"/>
    </source>
</evidence>
<dbReference type="Proteomes" id="UP001483337">
    <property type="component" value="Chromosome"/>
</dbReference>
<protein>
    <submittedName>
        <fullName evidence="2">Uncharacterized protein</fullName>
    </submittedName>
</protein>
<feature type="chain" id="PRO_5046410139" evidence="1">
    <location>
        <begin position="28"/>
        <end position="91"/>
    </location>
</feature>
<dbReference type="RefSeq" id="WP_353931419.1">
    <property type="nucleotide sequence ID" value="NZ_CP150886.1"/>
</dbReference>
<gene>
    <name evidence="2" type="ORF">WJM97_02135</name>
</gene>
<evidence type="ECO:0000256" key="1">
    <source>
        <dbReference type="SAM" id="SignalP"/>
    </source>
</evidence>
<organism evidence="2 3">
    <name type="scientific">Okeanomitos corallinicola TIOX110</name>
    <dbReference type="NCBI Taxonomy" id="3133117"/>
    <lineage>
        <taxon>Bacteria</taxon>
        <taxon>Bacillati</taxon>
        <taxon>Cyanobacteriota</taxon>
        <taxon>Cyanophyceae</taxon>
        <taxon>Nostocales</taxon>
        <taxon>Aphanizomenonaceae</taxon>
        <taxon>Okeanomitos</taxon>
    </lineage>
</organism>
<proteinExistence type="predicted"/>
<keyword evidence="3" id="KW-1185">Reference proteome</keyword>
<accession>A0ABZ2UTS2</accession>
<evidence type="ECO:0000313" key="2">
    <source>
        <dbReference type="EMBL" id="WZB88512.1"/>
    </source>
</evidence>
<name>A0ABZ2UTS2_9CYAN</name>
<sequence length="91" mass="9656">MNIAKLIFCACQVFLASLLLVVNPAQASTKCQVIPNADQVVAVSVQATPELTEPIFHQQNHKVINHNGCGCSACVQGNLALLQGKLPVADF</sequence>
<keyword evidence="1" id="KW-0732">Signal</keyword>